<dbReference type="Proteomes" id="UP001596250">
    <property type="component" value="Unassembled WGS sequence"/>
</dbReference>
<keyword evidence="1 2" id="KW-0413">Isomerase</keyword>
<feature type="binding site" evidence="2">
    <location>
        <begin position="25"/>
        <end position="28"/>
    </location>
    <ligand>
        <name>substrate</name>
    </ligand>
</feature>
<dbReference type="PANTHER" id="PTHR11934">
    <property type="entry name" value="RIBOSE-5-PHOSPHATE ISOMERASE"/>
    <property type="match status" value="1"/>
</dbReference>
<dbReference type="Gene3D" id="3.40.50.1360">
    <property type="match status" value="1"/>
</dbReference>
<proteinExistence type="inferred from homology"/>
<comment type="pathway">
    <text evidence="2">Carbohydrate degradation; pentose phosphate pathway; D-ribose 5-phosphate from D-ribulose 5-phosphate (non-oxidative stage): step 1/1.</text>
</comment>
<dbReference type="NCBIfam" id="NF001924">
    <property type="entry name" value="PRK00702.1"/>
    <property type="match status" value="1"/>
</dbReference>
<dbReference type="HAMAP" id="MF_00170">
    <property type="entry name" value="Rib_5P_isom_A"/>
    <property type="match status" value="1"/>
</dbReference>
<comment type="caution">
    <text evidence="3">The sequence shown here is derived from an EMBL/GenBank/DDBJ whole genome shotgun (WGS) entry which is preliminary data.</text>
</comment>
<keyword evidence="4" id="KW-1185">Reference proteome</keyword>
<dbReference type="InterPro" id="IPR037171">
    <property type="entry name" value="NagB/RpiA_transferase-like"/>
</dbReference>
<dbReference type="EMBL" id="JBHSQV010000157">
    <property type="protein sequence ID" value="MFC5987281.1"/>
    <property type="molecule type" value="Genomic_DNA"/>
</dbReference>
<dbReference type="RefSeq" id="WP_379894630.1">
    <property type="nucleotide sequence ID" value="NZ_CBCSCT010000046.1"/>
</dbReference>
<comment type="subunit">
    <text evidence="2">Homodimer.</text>
</comment>
<dbReference type="Pfam" id="PF06026">
    <property type="entry name" value="Rib_5-P_isom_A"/>
    <property type="match status" value="1"/>
</dbReference>
<comment type="similarity">
    <text evidence="2">Belongs to the ribose 5-phosphate isomerase family.</text>
</comment>
<protein>
    <recommendedName>
        <fullName evidence="2">Ribose-5-phosphate isomerase A</fullName>
        <ecNumber evidence="2">5.3.1.6</ecNumber>
    </recommendedName>
    <alternativeName>
        <fullName evidence="2">Phosphoriboisomerase A</fullName>
        <shortName evidence="2">PRI</shortName>
    </alternativeName>
</protein>
<feature type="binding site" evidence="2">
    <location>
        <begin position="80"/>
        <end position="83"/>
    </location>
    <ligand>
        <name>substrate</name>
    </ligand>
</feature>
<evidence type="ECO:0000313" key="4">
    <source>
        <dbReference type="Proteomes" id="UP001596250"/>
    </source>
</evidence>
<reference evidence="4" key="1">
    <citation type="journal article" date="2019" name="Int. J. Syst. Evol. Microbiol.">
        <title>The Global Catalogue of Microorganisms (GCM) 10K type strain sequencing project: providing services to taxonomists for standard genome sequencing and annotation.</title>
        <authorList>
            <consortium name="The Broad Institute Genomics Platform"/>
            <consortium name="The Broad Institute Genome Sequencing Center for Infectious Disease"/>
            <person name="Wu L."/>
            <person name="Ma J."/>
        </authorList>
    </citation>
    <scope>NUCLEOTIDE SEQUENCE [LARGE SCALE GENOMIC DNA]</scope>
    <source>
        <strain evidence="4">CCM 8749</strain>
    </source>
</reference>
<gene>
    <name evidence="2 3" type="primary">rpiA</name>
    <name evidence="3" type="ORF">ACFPXP_12780</name>
</gene>
<sequence>MNAKKAAAEKAVEVVQDGMIVGLGTGSTSYWAIERIGERVREGLSIQAVSSSLASEEQAKKLGIPLIPLEQVKSIDIYIDGADEVDQGFQLIKGGGGALLREKILASSSKQFIVIVDDSKMVETLGRFPLPVEIVPFASHLTVEKLRQLDGQPEIRMKDGQIFISDNGNYIVDCHFGTIADPERMSAEINAIAGVVENGLFVHMASQIIVGHADASVKVIHCNPRQ</sequence>
<dbReference type="SUPFAM" id="SSF75445">
    <property type="entry name" value="D-ribose-5-phosphate isomerase (RpiA), lid domain"/>
    <property type="match status" value="1"/>
</dbReference>
<dbReference type="CDD" id="cd01398">
    <property type="entry name" value="RPI_A"/>
    <property type="match status" value="1"/>
</dbReference>
<dbReference type="InterPro" id="IPR020672">
    <property type="entry name" value="Ribose5P_isomerase_typA_subgr"/>
</dbReference>
<feature type="binding site" evidence="2">
    <location>
        <begin position="93"/>
        <end position="96"/>
    </location>
    <ligand>
        <name>substrate</name>
    </ligand>
</feature>
<evidence type="ECO:0000256" key="1">
    <source>
        <dbReference type="ARBA" id="ARBA00023235"/>
    </source>
</evidence>
<dbReference type="NCBIfam" id="TIGR00021">
    <property type="entry name" value="rpiA"/>
    <property type="match status" value="1"/>
</dbReference>
<comment type="catalytic activity">
    <reaction evidence="2">
        <text>aldehydo-D-ribose 5-phosphate = D-ribulose 5-phosphate</text>
        <dbReference type="Rhea" id="RHEA:14657"/>
        <dbReference type="ChEBI" id="CHEBI:58121"/>
        <dbReference type="ChEBI" id="CHEBI:58273"/>
        <dbReference type="EC" id="5.3.1.6"/>
    </reaction>
</comment>
<dbReference type="InterPro" id="IPR004788">
    <property type="entry name" value="Ribose5P_isomerase_type_A"/>
</dbReference>
<evidence type="ECO:0000256" key="2">
    <source>
        <dbReference type="HAMAP-Rule" id="MF_00170"/>
    </source>
</evidence>
<name>A0ABW1IQG3_9BACL</name>
<dbReference type="GO" id="GO:0004751">
    <property type="term" value="F:ribose-5-phosphate isomerase activity"/>
    <property type="evidence" value="ECO:0007669"/>
    <property type="project" value="UniProtKB-EC"/>
</dbReference>
<comment type="function">
    <text evidence="2">Catalyzes the reversible conversion of ribose-5-phosphate to ribulose 5-phosphate.</text>
</comment>
<organism evidence="3 4">
    <name type="scientific">Marinicrinis lubricantis</name>
    <dbReference type="NCBI Taxonomy" id="2086470"/>
    <lineage>
        <taxon>Bacteria</taxon>
        <taxon>Bacillati</taxon>
        <taxon>Bacillota</taxon>
        <taxon>Bacilli</taxon>
        <taxon>Bacillales</taxon>
        <taxon>Paenibacillaceae</taxon>
    </lineage>
</organism>
<feature type="active site" description="Proton acceptor" evidence="2">
    <location>
        <position position="102"/>
    </location>
</feature>
<dbReference type="EC" id="5.3.1.6" evidence="2"/>
<dbReference type="Gene3D" id="3.30.70.260">
    <property type="match status" value="1"/>
</dbReference>
<evidence type="ECO:0000313" key="3">
    <source>
        <dbReference type="EMBL" id="MFC5987281.1"/>
    </source>
</evidence>
<dbReference type="SUPFAM" id="SSF100950">
    <property type="entry name" value="NagB/RpiA/CoA transferase-like"/>
    <property type="match status" value="1"/>
</dbReference>
<dbReference type="PANTHER" id="PTHR11934:SF0">
    <property type="entry name" value="RIBOSE-5-PHOSPHATE ISOMERASE"/>
    <property type="match status" value="1"/>
</dbReference>
<accession>A0ABW1IQG3</accession>
<feature type="binding site" evidence="2">
    <location>
        <position position="120"/>
    </location>
    <ligand>
        <name>substrate</name>
    </ligand>
</feature>